<keyword evidence="2" id="KW-1185">Reference proteome</keyword>
<evidence type="ECO:0000313" key="2">
    <source>
        <dbReference type="Proteomes" id="UP001596972"/>
    </source>
</evidence>
<dbReference type="EMBL" id="JBHTJA010000059">
    <property type="protein sequence ID" value="MFD0903587.1"/>
    <property type="molecule type" value="Genomic_DNA"/>
</dbReference>
<dbReference type="Proteomes" id="UP001596972">
    <property type="component" value="Unassembled WGS sequence"/>
</dbReference>
<dbReference type="RefSeq" id="WP_378302554.1">
    <property type="nucleotide sequence ID" value="NZ_JBHTJA010000059.1"/>
</dbReference>
<gene>
    <name evidence="1" type="ORF">ACFQ11_24550</name>
</gene>
<evidence type="ECO:0000313" key="1">
    <source>
        <dbReference type="EMBL" id="MFD0903587.1"/>
    </source>
</evidence>
<accession>A0ABW3EW42</accession>
<sequence length="78" mass="9088">MQFAYAREVKTMSIKAEIKASLETEFPGWRVMQTDRGRWWGLCGPLPADRRKEQDVVEADTPEDLRHKLRQLTSQIGQ</sequence>
<proteinExistence type="predicted"/>
<protein>
    <submittedName>
        <fullName evidence="1">Uncharacterized protein</fullName>
    </submittedName>
</protein>
<organism evidence="1 2">
    <name type="scientific">Actinomadura sediminis</name>
    <dbReference type="NCBI Taxonomy" id="1038904"/>
    <lineage>
        <taxon>Bacteria</taxon>
        <taxon>Bacillati</taxon>
        <taxon>Actinomycetota</taxon>
        <taxon>Actinomycetes</taxon>
        <taxon>Streptosporangiales</taxon>
        <taxon>Thermomonosporaceae</taxon>
        <taxon>Actinomadura</taxon>
    </lineage>
</organism>
<comment type="caution">
    <text evidence="1">The sequence shown here is derived from an EMBL/GenBank/DDBJ whole genome shotgun (WGS) entry which is preliminary data.</text>
</comment>
<name>A0ABW3EW42_9ACTN</name>
<reference evidence="2" key="1">
    <citation type="journal article" date="2019" name="Int. J. Syst. Evol. Microbiol.">
        <title>The Global Catalogue of Microorganisms (GCM) 10K type strain sequencing project: providing services to taxonomists for standard genome sequencing and annotation.</title>
        <authorList>
            <consortium name="The Broad Institute Genomics Platform"/>
            <consortium name="The Broad Institute Genome Sequencing Center for Infectious Disease"/>
            <person name="Wu L."/>
            <person name="Ma J."/>
        </authorList>
    </citation>
    <scope>NUCLEOTIDE SEQUENCE [LARGE SCALE GENOMIC DNA]</scope>
    <source>
        <strain evidence="2">JCM 31202</strain>
    </source>
</reference>